<reference evidence="1" key="1">
    <citation type="submission" date="2018-05" db="EMBL/GenBank/DDBJ databases">
        <authorList>
            <person name="Lanie J.A."/>
            <person name="Ng W.-L."/>
            <person name="Kazmierczak K.M."/>
            <person name="Andrzejewski T.M."/>
            <person name="Davidsen T.M."/>
            <person name="Wayne K.J."/>
            <person name="Tettelin H."/>
            <person name="Glass J.I."/>
            <person name="Rusch D."/>
            <person name="Podicherti R."/>
            <person name="Tsui H.-C.T."/>
            <person name="Winkler M.E."/>
        </authorList>
    </citation>
    <scope>NUCLEOTIDE SEQUENCE</scope>
</reference>
<proteinExistence type="predicted"/>
<dbReference type="InterPro" id="IPR025921">
    <property type="entry name" value="HmuY"/>
</dbReference>
<feature type="non-terminal residue" evidence="1">
    <location>
        <position position="1"/>
    </location>
</feature>
<dbReference type="EMBL" id="UINC01012133">
    <property type="protein sequence ID" value="SVA53155.1"/>
    <property type="molecule type" value="Genomic_DNA"/>
</dbReference>
<sequence length="145" mass="16343">YFDFSRGGVVEIHDKTSLEWDLAFRRSKVISNGGATNKFGKAGLINLGSPNFDQVVDVPTNNYTPDMSTKTETENPILLKWYSYNYLTHKLSAKANTYAMKTADSKYAKVKFLDFYCANKETGCIKMQYVYQDNGSNQFTKPASG</sequence>
<gene>
    <name evidence="1" type="ORF">METZ01_LOCUS106009</name>
</gene>
<dbReference type="CDD" id="cd12105">
    <property type="entry name" value="HmuY"/>
    <property type="match status" value="1"/>
</dbReference>
<protein>
    <submittedName>
        <fullName evidence="1">Uncharacterized protein</fullName>
    </submittedName>
</protein>
<evidence type="ECO:0000313" key="1">
    <source>
        <dbReference type="EMBL" id="SVA53155.1"/>
    </source>
</evidence>
<dbReference type="AlphaFoldDB" id="A0A381WKX2"/>
<dbReference type="Pfam" id="PF14064">
    <property type="entry name" value="HmuY"/>
    <property type="match status" value="1"/>
</dbReference>
<accession>A0A381WKX2</accession>
<name>A0A381WKX2_9ZZZZ</name>
<organism evidence="1">
    <name type="scientific">marine metagenome</name>
    <dbReference type="NCBI Taxonomy" id="408172"/>
    <lineage>
        <taxon>unclassified sequences</taxon>
        <taxon>metagenomes</taxon>
        <taxon>ecological metagenomes</taxon>
    </lineage>
</organism>